<dbReference type="Proteomes" id="UP000027590">
    <property type="component" value="Unassembled WGS sequence"/>
</dbReference>
<protein>
    <submittedName>
        <fullName evidence="1">Uncharacterized protein</fullName>
    </submittedName>
</protein>
<accession>A0A7U7G7E5</accession>
<comment type="caution">
    <text evidence="1">The sequence shown here is derived from an EMBL/GenBank/DDBJ whole genome shotgun (WGS) entry which is preliminary data.</text>
</comment>
<evidence type="ECO:0000313" key="1">
    <source>
        <dbReference type="EMBL" id="CDG34511.1"/>
    </source>
</evidence>
<evidence type="ECO:0000313" key="2">
    <source>
        <dbReference type="Proteomes" id="UP000027590"/>
    </source>
</evidence>
<reference evidence="1 2" key="2">
    <citation type="journal article" date="2014" name="PLoS ONE">
        <title>Evolution of mitochondria reconstructed from the energy metabolism of living bacteria.</title>
        <authorList>
            <person name="Degli Esposti M."/>
            <person name="Chouaia B."/>
            <person name="Comandatore F."/>
            <person name="Crotti E."/>
            <person name="Sassera D."/>
            <person name="Lievens P.M."/>
            <person name="Daffonchio D."/>
            <person name="Bandi C."/>
        </authorList>
    </citation>
    <scope>NUCLEOTIDE SEQUENCE [LARGE SCALE GENOMIC DNA]</scope>
    <source>
        <strain evidence="2">AM169</strain>
    </source>
</reference>
<dbReference type="AlphaFoldDB" id="A0A7U7G7E5"/>
<name>A0A7U7G7E5_9PROT</name>
<sequence>MAERVWVVSVSSSRRHTIYPSPMRGLTIIECLDEGCGFTYYRWCSVW</sequence>
<organism evidence="1 2">
    <name type="scientific">Parasaccharibacter apium</name>
    <dbReference type="NCBI Taxonomy" id="1510841"/>
    <lineage>
        <taxon>Bacteria</taxon>
        <taxon>Pseudomonadati</taxon>
        <taxon>Pseudomonadota</taxon>
        <taxon>Alphaproteobacteria</taxon>
        <taxon>Acetobacterales</taxon>
        <taxon>Acetobacteraceae</taxon>
        <taxon>Parasaccharibacter</taxon>
    </lineage>
</organism>
<gene>
    <name evidence="1" type="ORF">SACS_1773</name>
</gene>
<reference evidence="1 2" key="1">
    <citation type="journal article" date="2014" name="Genome Biol. Evol.">
        <title>Acetic acid bacteria genomes reveal functional traits for adaptation to life in insect guts.</title>
        <authorList>
            <person name="Chouaia B."/>
            <person name="Gaiarsa S."/>
            <person name="Crotti E."/>
            <person name="Comandatore F."/>
            <person name="Degli Esposti M."/>
            <person name="Ricci I."/>
            <person name="Alma A."/>
            <person name="Favia G."/>
            <person name="Bandi C."/>
            <person name="Daffonchio D."/>
        </authorList>
    </citation>
    <scope>NUCLEOTIDE SEQUENCE [LARGE SCALE GENOMIC DNA]</scope>
    <source>
        <strain evidence="2">AM169</strain>
    </source>
</reference>
<dbReference type="EMBL" id="CBLY010000007">
    <property type="protein sequence ID" value="CDG34511.1"/>
    <property type="molecule type" value="Genomic_DNA"/>
</dbReference>
<proteinExistence type="predicted"/>